<organism evidence="3 4">
    <name type="scientific">Micromonospora sediminimaris</name>
    <dbReference type="NCBI Taxonomy" id="547162"/>
    <lineage>
        <taxon>Bacteria</taxon>
        <taxon>Bacillati</taxon>
        <taxon>Actinomycetota</taxon>
        <taxon>Actinomycetes</taxon>
        <taxon>Micromonosporales</taxon>
        <taxon>Micromonosporaceae</taxon>
        <taxon>Micromonospora</taxon>
    </lineage>
</organism>
<comment type="caution">
    <text evidence="3">The sequence shown here is derived from an EMBL/GenBank/DDBJ whole genome shotgun (WGS) entry which is preliminary data.</text>
</comment>
<evidence type="ECO:0000256" key="1">
    <source>
        <dbReference type="SAM" id="MobiDB-lite"/>
    </source>
</evidence>
<reference evidence="3" key="1">
    <citation type="submission" date="2021-01" db="EMBL/GenBank/DDBJ databases">
        <title>Whole genome shotgun sequence of Verrucosispora sediminis NBRC 107745.</title>
        <authorList>
            <person name="Komaki H."/>
            <person name="Tamura T."/>
        </authorList>
    </citation>
    <scope>NUCLEOTIDE SEQUENCE</scope>
    <source>
        <strain evidence="3">NBRC 107745</strain>
    </source>
</reference>
<feature type="region of interest" description="Disordered" evidence="1">
    <location>
        <begin position="328"/>
        <end position="349"/>
    </location>
</feature>
<evidence type="ECO:0000313" key="3">
    <source>
        <dbReference type="EMBL" id="GIJ34807.1"/>
    </source>
</evidence>
<sequence>MSDPLRLALVGCGRQMRQNLQPFLHRLPAHQTVACVDPDPDLVASMGAVTRATVLAGAVEELDLSTIDAALIAVPPIPSFQITDYLVRRGVHCFVEKPAAPSTPALRQLDEVIQGSGLHVQVGFNFRYAETLQHLHALTAAARRAPVETTIDFYSRHPSAPQWGCDTTLESWLRQNGVHAFDLARWFSPAQVRRVDAHAIRNGEHRFLINVTLRHEDGSLTTLRMGNHTKSFLVGLSVHTVDGSRFTAGSLEQIRLDVDAGRPSGTLLHSTRNLDDGWARSGFGPELAAFLDHCRGKAPTDKPAPIIGDALGASILIDQALAQLGSAPHLTAPAGGNGKSRRADRVEVR</sequence>
<dbReference type="GO" id="GO:0000166">
    <property type="term" value="F:nucleotide binding"/>
    <property type="evidence" value="ECO:0007669"/>
    <property type="project" value="InterPro"/>
</dbReference>
<dbReference type="Gene3D" id="3.40.50.720">
    <property type="entry name" value="NAD(P)-binding Rossmann-like Domain"/>
    <property type="match status" value="1"/>
</dbReference>
<accession>A0A9W5USL3</accession>
<keyword evidence="4" id="KW-1185">Reference proteome</keyword>
<feature type="domain" description="Gfo/Idh/MocA-like oxidoreductase N-terminal" evidence="2">
    <location>
        <begin position="6"/>
        <end position="124"/>
    </location>
</feature>
<evidence type="ECO:0000259" key="2">
    <source>
        <dbReference type="Pfam" id="PF01408"/>
    </source>
</evidence>
<dbReference type="Proteomes" id="UP000607311">
    <property type="component" value="Unassembled WGS sequence"/>
</dbReference>
<dbReference type="Gene3D" id="3.30.360.10">
    <property type="entry name" value="Dihydrodipicolinate Reductase, domain 2"/>
    <property type="match status" value="1"/>
</dbReference>
<name>A0A9W5USL3_9ACTN</name>
<dbReference type="PANTHER" id="PTHR43249:SF1">
    <property type="entry name" value="D-GLUCOSIDE 3-DEHYDROGENASE"/>
    <property type="match status" value="1"/>
</dbReference>
<dbReference type="InterPro" id="IPR000683">
    <property type="entry name" value="Gfo/Idh/MocA-like_OxRdtase_N"/>
</dbReference>
<dbReference type="EMBL" id="BOPD01000024">
    <property type="protein sequence ID" value="GIJ34807.1"/>
    <property type="molecule type" value="Genomic_DNA"/>
</dbReference>
<evidence type="ECO:0000313" key="4">
    <source>
        <dbReference type="Proteomes" id="UP000607311"/>
    </source>
</evidence>
<dbReference type="AlphaFoldDB" id="A0A9W5USL3"/>
<gene>
    <name evidence="3" type="ORF">Vse01_39550</name>
</gene>
<dbReference type="RefSeq" id="WP_204019258.1">
    <property type="nucleotide sequence ID" value="NZ_BOPD01000024.1"/>
</dbReference>
<dbReference type="InterPro" id="IPR052515">
    <property type="entry name" value="Gfo/Idh/MocA_Oxidoreductase"/>
</dbReference>
<dbReference type="PANTHER" id="PTHR43249">
    <property type="entry name" value="UDP-N-ACETYL-2-AMINO-2-DEOXY-D-GLUCURONATE OXIDASE"/>
    <property type="match status" value="1"/>
</dbReference>
<protein>
    <recommendedName>
        <fullName evidence="2">Gfo/Idh/MocA-like oxidoreductase N-terminal domain-containing protein</fullName>
    </recommendedName>
</protein>
<dbReference type="SUPFAM" id="SSF51735">
    <property type="entry name" value="NAD(P)-binding Rossmann-fold domains"/>
    <property type="match status" value="1"/>
</dbReference>
<dbReference type="Pfam" id="PF01408">
    <property type="entry name" value="GFO_IDH_MocA"/>
    <property type="match status" value="1"/>
</dbReference>
<proteinExistence type="predicted"/>
<dbReference type="InterPro" id="IPR036291">
    <property type="entry name" value="NAD(P)-bd_dom_sf"/>
</dbReference>